<evidence type="ECO:0000256" key="1">
    <source>
        <dbReference type="SAM" id="Phobius"/>
    </source>
</evidence>
<reference evidence="3" key="1">
    <citation type="journal article" date="2020" name="Nat. Ecol. Evol.">
        <title>Deeply conserved synteny resolves early events in vertebrate evolution.</title>
        <authorList>
            <person name="Simakov O."/>
            <person name="Marletaz F."/>
            <person name="Yue J.X."/>
            <person name="O'Connell B."/>
            <person name="Jenkins J."/>
            <person name="Brandt A."/>
            <person name="Calef R."/>
            <person name="Tung C.H."/>
            <person name="Huang T.K."/>
            <person name="Schmutz J."/>
            <person name="Satoh N."/>
            <person name="Yu J.K."/>
            <person name="Putnam N.H."/>
            <person name="Green R.E."/>
            <person name="Rokhsar D.S."/>
        </authorList>
    </citation>
    <scope>NUCLEOTIDE SEQUENCE [LARGE SCALE GENOMIC DNA]</scope>
    <source>
        <strain evidence="3">S238N-H82</strain>
    </source>
</reference>
<keyword evidence="3" id="KW-1185">Reference proteome</keyword>
<evidence type="ECO:0000313" key="3">
    <source>
        <dbReference type="Proteomes" id="UP000001554"/>
    </source>
</evidence>
<dbReference type="AlphaFoldDB" id="A0A9J7KAQ3"/>
<feature type="domain" description="NXPE C-terminal" evidence="2">
    <location>
        <begin position="379"/>
        <end position="602"/>
    </location>
</feature>
<keyword evidence="1" id="KW-0812">Transmembrane</keyword>
<reference evidence="4" key="2">
    <citation type="submission" date="2025-08" db="UniProtKB">
        <authorList>
            <consortium name="RefSeq"/>
        </authorList>
    </citation>
    <scope>IDENTIFICATION</scope>
    <source>
        <strain evidence="4">S238N-H82</strain>
        <tissue evidence="4">Testes</tissue>
    </source>
</reference>
<accession>A0A9J7KAQ3</accession>
<dbReference type="InterPro" id="IPR013783">
    <property type="entry name" value="Ig-like_fold"/>
</dbReference>
<organism evidence="3 4">
    <name type="scientific">Branchiostoma floridae</name>
    <name type="common">Florida lancelet</name>
    <name type="synonym">Amphioxus</name>
    <dbReference type="NCBI Taxonomy" id="7739"/>
    <lineage>
        <taxon>Eukaryota</taxon>
        <taxon>Metazoa</taxon>
        <taxon>Chordata</taxon>
        <taxon>Cephalochordata</taxon>
        <taxon>Leptocardii</taxon>
        <taxon>Amphioxiformes</taxon>
        <taxon>Branchiostomatidae</taxon>
        <taxon>Branchiostoma</taxon>
    </lineage>
</organism>
<dbReference type="InterPro" id="IPR057106">
    <property type="entry name" value="NXPE4_C"/>
</dbReference>
<dbReference type="PANTHER" id="PTHR16165">
    <property type="entry name" value="NXPE FAMILY MEMBER"/>
    <property type="match status" value="1"/>
</dbReference>
<dbReference type="InterPro" id="IPR026845">
    <property type="entry name" value="NXPH/NXPE"/>
</dbReference>
<dbReference type="OMA" id="YICPQKD"/>
<proteinExistence type="predicted"/>
<dbReference type="PANTHER" id="PTHR16165:SF5">
    <property type="entry name" value="NXPE FAMILY MEMBER 3"/>
    <property type="match status" value="1"/>
</dbReference>
<protein>
    <submittedName>
        <fullName evidence="4">NXPE family member 3-like</fullName>
    </submittedName>
</protein>
<evidence type="ECO:0000259" key="2">
    <source>
        <dbReference type="Pfam" id="PF24536"/>
    </source>
</evidence>
<dbReference type="RefSeq" id="XP_035663426.1">
    <property type="nucleotide sequence ID" value="XM_035807533.1"/>
</dbReference>
<gene>
    <name evidence="4" type="primary">LOC118407114</name>
</gene>
<evidence type="ECO:0000313" key="4">
    <source>
        <dbReference type="RefSeq" id="XP_035663426.1"/>
    </source>
</evidence>
<dbReference type="OrthoDB" id="8675562at2759"/>
<keyword evidence="1" id="KW-0472">Membrane</keyword>
<name>A0A9J7KAQ3_BRAFL</name>
<keyword evidence="1" id="KW-1133">Transmembrane helix</keyword>
<dbReference type="Pfam" id="PF24536">
    <property type="entry name" value="NXPE4_C"/>
    <property type="match status" value="1"/>
</dbReference>
<sequence>MANGGRKLLVGGRIRMWFGTVLALGIATLLLYFNIYEDPHWISQQRMKMEWFPAKSPNDIPSFRKRWNDSAVTENPAWKMTKPFFPVLKTTRPLLLQTTRRFSSVLETTKPFSPELQTTKPFSPVLKMTDPFSSVLKTTEPFSAEVYLQQLKFSLASESGRQYSVGDTLHIVISAKDTRNNIVTNIGDFFRASILTQVKGKAGSGAVGIITDHQNGTYTATFRLLWEGEVTIKIQLVHPRQAIDVIERTIRKYPFDLVMFRKFKNKIDTECNVDPAIFKKTSAVCNYSDPHAGAWWYCEKAANISCNTSGYYDELWQRDVNGGKLHGRHGGYKALKKSIFGSPSQLNVTKGPDPLANRSRCVQGLTTPQISGFYRNGVWNSLVCKNRHFSSQAGWQQCLKGKTLYLMGDSTIRQWWEHLVRILELKETLIPEAIHNTGPLLARDPVNNITLNHRTHGPPRRCHFTRTFHLKYVANIIDEMDGGPNDVVCITMWAHFTSYPVEVYRKRMEAVRAAIERLLHRSPGTLVVIKSANTCNGNNELIIGDWLAHKLDLIMREMFRGMNVVLVDAWEMTIAQHWHGDIIHPAQDIVVQELEFLCSFICPL</sequence>
<dbReference type="Pfam" id="PF06312">
    <property type="entry name" value="Neurexophilin"/>
    <property type="match status" value="1"/>
</dbReference>
<dbReference type="KEGG" id="bfo:118407114"/>
<feature type="transmembrane region" description="Helical" evidence="1">
    <location>
        <begin position="16"/>
        <end position="36"/>
    </location>
</feature>
<dbReference type="Gene3D" id="2.60.40.10">
    <property type="entry name" value="Immunoglobulins"/>
    <property type="match status" value="1"/>
</dbReference>
<dbReference type="GeneID" id="118407114"/>
<dbReference type="Proteomes" id="UP000001554">
    <property type="component" value="Chromosome 19"/>
</dbReference>